<accession>A0A9W7W3I2</accession>
<reference evidence="2 3" key="2">
    <citation type="journal article" date="2021" name="Curr. Genet.">
        <title>Genetic response to nitrogen starvation in the aggressive Eucalyptus foliar pathogen Teratosphaeria destructans.</title>
        <authorList>
            <person name="Havenga M."/>
            <person name="Wingfield B.D."/>
            <person name="Wingfield M.J."/>
            <person name="Dreyer L.L."/>
            <person name="Roets F."/>
            <person name="Aylward J."/>
        </authorList>
    </citation>
    <scope>NUCLEOTIDE SEQUENCE [LARGE SCALE GENOMIC DNA]</scope>
    <source>
        <strain evidence="2">CMW44962</strain>
    </source>
</reference>
<evidence type="ECO:0000313" key="3">
    <source>
        <dbReference type="Proteomes" id="UP001138500"/>
    </source>
</evidence>
<protein>
    <submittedName>
        <fullName evidence="2">Uncharacterized protein</fullName>
    </submittedName>
</protein>
<proteinExistence type="predicted"/>
<feature type="compositionally biased region" description="Basic and acidic residues" evidence="1">
    <location>
        <begin position="149"/>
        <end position="161"/>
    </location>
</feature>
<feature type="region of interest" description="Disordered" evidence="1">
    <location>
        <begin position="299"/>
        <end position="347"/>
    </location>
</feature>
<sequence length="416" mass="45722">MKEAVIREMPHDLQTKFFGRHSAIEIFRNGRTACWVPNDRQKQLLTTICHEHKLNVKRLPTPAQLAELLRPRQLNLYYGYRPFDRKMAVKVLRWVEVHGPCKGKRSPIASRMKVEGLVDEALDLIEEERGMGHERVEMDPLLSPLLEEHTGGQESQTRERPSSASAAPAHHRSTGRAAKTATAPPTADAEMTPIAPPTAGAEMTPIAPPTAREAVTASASSASAAHPSITRASTAHKSEQRVGAPPATSGSKVVGERDSSSSADTMIHSREREKEMQMRAIAPPLLARPIEQRYSAHPTACSLDNVPPSPLVHPPPTTTHHESATPPTSYYPPPDTSSKKGTTPSKPTTAHILARTTLLHTLHSLQLLPLSTTEMSDQQLVALAREHARKRWERVGVWMEREESARRGLAALEAVI</sequence>
<keyword evidence="3" id="KW-1185">Reference proteome</keyword>
<dbReference type="Proteomes" id="UP001138500">
    <property type="component" value="Unassembled WGS sequence"/>
</dbReference>
<feature type="compositionally biased region" description="Pro residues" evidence="1">
    <location>
        <begin position="307"/>
        <end position="317"/>
    </location>
</feature>
<organism evidence="2 3">
    <name type="scientific">Teratosphaeria destructans</name>
    <dbReference type="NCBI Taxonomy" id="418781"/>
    <lineage>
        <taxon>Eukaryota</taxon>
        <taxon>Fungi</taxon>
        <taxon>Dikarya</taxon>
        <taxon>Ascomycota</taxon>
        <taxon>Pezizomycotina</taxon>
        <taxon>Dothideomycetes</taxon>
        <taxon>Dothideomycetidae</taxon>
        <taxon>Mycosphaerellales</taxon>
        <taxon>Teratosphaeriaceae</taxon>
        <taxon>Teratosphaeria</taxon>
    </lineage>
</organism>
<dbReference type="AlphaFoldDB" id="A0A9W7W3I2"/>
<feature type="compositionally biased region" description="Low complexity" evidence="1">
    <location>
        <begin position="175"/>
        <end position="193"/>
    </location>
</feature>
<feature type="region of interest" description="Disordered" evidence="1">
    <location>
        <begin position="149"/>
        <end position="266"/>
    </location>
</feature>
<reference evidence="2 3" key="1">
    <citation type="journal article" date="2018" name="IMA Fungus">
        <title>IMA Genome-F 10: Nine draft genome sequences of Claviceps purpurea s.lat., including C. arundinis, C. humidiphila, and C. cf. spartinae, pseudomolecules for the pitch canker pathogen Fusarium circinatum, draft genome of Davidsoniella eucalypti, Grosmannia galeiformis, Quambalaria eucalypti, and Teratosphaeria destructans.</title>
        <authorList>
            <person name="Wingfield B.D."/>
            <person name="Liu M."/>
            <person name="Nguyen H.D."/>
            <person name="Lane F.A."/>
            <person name="Morgan S.W."/>
            <person name="De Vos L."/>
            <person name="Wilken P.M."/>
            <person name="Duong T.A."/>
            <person name="Aylward J."/>
            <person name="Coetzee M.P."/>
            <person name="Dadej K."/>
            <person name="De Beer Z.W."/>
            <person name="Findlay W."/>
            <person name="Havenga M."/>
            <person name="Kolarik M."/>
            <person name="Menzies J.G."/>
            <person name="Naidoo K."/>
            <person name="Pochopski O."/>
            <person name="Shoukouhi P."/>
            <person name="Santana Q.C."/>
            <person name="Seifert K.A."/>
            <person name="Soal N."/>
            <person name="Steenkamp E.T."/>
            <person name="Tatham C.T."/>
            <person name="van der Nest M.A."/>
            <person name="Wingfield M.J."/>
        </authorList>
    </citation>
    <scope>NUCLEOTIDE SEQUENCE [LARGE SCALE GENOMIC DNA]</scope>
    <source>
        <strain evidence="2">CMW44962</strain>
    </source>
</reference>
<dbReference type="EMBL" id="RIBY02001258">
    <property type="protein sequence ID" value="KAH9830680.1"/>
    <property type="molecule type" value="Genomic_DNA"/>
</dbReference>
<comment type="caution">
    <text evidence="2">The sequence shown here is derived from an EMBL/GenBank/DDBJ whole genome shotgun (WGS) entry which is preliminary data.</text>
</comment>
<evidence type="ECO:0000313" key="2">
    <source>
        <dbReference type="EMBL" id="KAH9830680.1"/>
    </source>
</evidence>
<gene>
    <name evidence="2" type="ORF">Tdes44962_MAKER09025</name>
</gene>
<evidence type="ECO:0000256" key="1">
    <source>
        <dbReference type="SAM" id="MobiDB-lite"/>
    </source>
</evidence>
<name>A0A9W7W3I2_9PEZI</name>